<protein>
    <submittedName>
        <fullName evidence="3">Uncharacterized protein UPF0065</fullName>
    </submittedName>
</protein>
<keyword evidence="2" id="KW-0732">Signal</keyword>
<dbReference type="PIRSF" id="PIRSF017082">
    <property type="entry name" value="YflP"/>
    <property type="match status" value="1"/>
</dbReference>
<dbReference type="Gene3D" id="3.40.190.10">
    <property type="entry name" value="Periplasmic binding protein-like II"/>
    <property type="match status" value="1"/>
</dbReference>
<dbReference type="CDD" id="cd07012">
    <property type="entry name" value="PBP2_Bug_TTT"/>
    <property type="match status" value="1"/>
</dbReference>
<dbReference type="EMBL" id="CP000542">
    <property type="protein sequence ID" value="ABM59216.1"/>
    <property type="molecule type" value="Genomic_DNA"/>
</dbReference>
<proteinExistence type="inferred from homology"/>
<dbReference type="HOGENOM" id="CLU_045683_0_2_4"/>
<dbReference type="RefSeq" id="WP_011811208.1">
    <property type="nucleotide sequence ID" value="NC_008786.1"/>
</dbReference>
<dbReference type="PANTHER" id="PTHR42928:SF5">
    <property type="entry name" value="BLR1237 PROTEIN"/>
    <property type="match status" value="1"/>
</dbReference>
<keyword evidence="4" id="KW-1185">Reference proteome</keyword>
<feature type="chain" id="PRO_5002639990" evidence="2">
    <location>
        <begin position="28"/>
        <end position="327"/>
    </location>
</feature>
<dbReference type="Pfam" id="PF03401">
    <property type="entry name" value="TctC"/>
    <property type="match status" value="1"/>
</dbReference>
<accession>A1WNK9</accession>
<feature type="signal peptide" evidence="2">
    <location>
        <begin position="1"/>
        <end position="27"/>
    </location>
</feature>
<evidence type="ECO:0000256" key="1">
    <source>
        <dbReference type="ARBA" id="ARBA00006987"/>
    </source>
</evidence>
<name>A1WNK9_VEREI</name>
<dbReference type="Gene3D" id="3.40.190.150">
    <property type="entry name" value="Bordetella uptake gene, domain 1"/>
    <property type="match status" value="1"/>
</dbReference>
<organism evidence="3 4">
    <name type="scientific">Verminephrobacter eiseniae (strain EF01-2)</name>
    <dbReference type="NCBI Taxonomy" id="391735"/>
    <lineage>
        <taxon>Bacteria</taxon>
        <taxon>Pseudomonadati</taxon>
        <taxon>Pseudomonadota</taxon>
        <taxon>Betaproteobacteria</taxon>
        <taxon>Burkholderiales</taxon>
        <taxon>Comamonadaceae</taxon>
        <taxon>Verminephrobacter</taxon>
    </lineage>
</organism>
<dbReference type="InterPro" id="IPR005064">
    <property type="entry name" value="BUG"/>
</dbReference>
<dbReference type="SUPFAM" id="SSF53850">
    <property type="entry name" value="Periplasmic binding protein-like II"/>
    <property type="match status" value="1"/>
</dbReference>
<evidence type="ECO:0000313" key="4">
    <source>
        <dbReference type="Proteomes" id="UP000000374"/>
    </source>
</evidence>
<dbReference type="AlphaFoldDB" id="A1WNK9"/>
<evidence type="ECO:0000313" key="3">
    <source>
        <dbReference type="EMBL" id="ABM59216.1"/>
    </source>
</evidence>
<dbReference type="STRING" id="391735.Veis_3496"/>
<reference evidence="4" key="1">
    <citation type="submission" date="2006-12" db="EMBL/GenBank/DDBJ databases">
        <title>Complete sequence of chromosome 1 of Verminephrobacter eiseniae EF01-2.</title>
        <authorList>
            <person name="Copeland A."/>
            <person name="Lucas S."/>
            <person name="Lapidus A."/>
            <person name="Barry K."/>
            <person name="Detter J.C."/>
            <person name="Glavina del Rio T."/>
            <person name="Dalin E."/>
            <person name="Tice H."/>
            <person name="Pitluck S."/>
            <person name="Chertkov O."/>
            <person name="Brettin T."/>
            <person name="Bruce D."/>
            <person name="Han C."/>
            <person name="Tapia R."/>
            <person name="Gilna P."/>
            <person name="Schmutz J."/>
            <person name="Larimer F."/>
            <person name="Land M."/>
            <person name="Hauser L."/>
            <person name="Kyrpides N."/>
            <person name="Kim E."/>
            <person name="Stahl D."/>
            <person name="Richardson P."/>
        </authorList>
    </citation>
    <scope>NUCLEOTIDE SEQUENCE [LARGE SCALE GENOMIC DNA]</scope>
    <source>
        <strain evidence="4">EF01-2</strain>
    </source>
</reference>
<evidence type="ECO:0000256" key="2">
    <source>
        <dbReference type="SAM" id="SignalP"/>
    </source>
</evidence>
<dbReference type="Proteomes" id="UP000000374">
    <property type="component" value="Chromosome"/>
</dbReference>
<dbReference type="eggNOG" id="COG3181">
    <property type="taxonomic scope" value="Bacteria"/>
</dbReference>
<sequence length="327" mass="34292">MEEPHRMRLLAPLALLAPWLISGPARAQDAWPAHPIHMVVPYPPGGSSDILGRLVADRLVKALGGNASIIVDNKPGATTQIGTEFVAKAAPDGYTLLFGAASSFTLLPNIRKLGYSADSFDFIGGVAEYLAVIAVRESLPVKNLAQFVEHAKKNPGKLSFGSAGEASAGHVYGATLALDTGISVLHVPFRGSMDAVNALVAGAIDFIIDGAVTPMAKAGRVVPLATIYRQRHPELPNVPTLAETGFSVTIPAGSGWGLLAPKGTPKDVLARLSAALRTALQHKGIQEVFVRANAFASWQAPDEFRASLAANQKMYSQLLPVIGVGGQ</sequence>
<dbReference type="PANTHER" id="PTHR42928">
    <property type="entry name" value="TRICARBOXYLATE-BINDING PROTEIN"/>
    <property type="match status" value="1"/>
</dbReference>
<dbReference type="KEGG" id="vei:Veis_3496"/>
<dbReference type="GeneID" id="76461910"/>
<comment type="similarity">
    <text evidence="1">Belongs to the UPF0065 (bug) family.</text>
</comment>
<gene>
    <name evidence="3" type="ordered locus">Veis_3496</name>
</gene>
<dbReference type="InterPro" id="IPR042100">
    <property type="entry name" value="Bug_dom1"/>
</dbReference>